<evidence type="ECO:0000256" key="6">
    <source>
        <dbReference type="PIRSR" id="PIRSR001221-2"/>
    </source>
</evidence>
<feature type="active site" description="Acyl-ester intermediate" evidence="5">
    <location>
        <position position="233"/>
    </location>
</feature>
<dbReference type="Proteomes" id="UP000311382">
    <property type="component" value="Unassembled WGS sequence"/>
</dbReference>
<dbReference type="InterPro" id="IPR020556">
    <property type="entry name" value="Amidase_CS"/>
</dbReference>
<dbReference type="PIRSF" id="PIRSF001221">
    <property type="entry name" value="Amidase_fungi"/>
    <property type="match status" value="1"/>
</dbReference>
<feature type="active site" description="Charge relay system" evidence="5">
    <location>
        <position position="209"/>
    </location>
</feature>
<protein>
    <recommendedName>
        <fullName evidence="3">amidase</fullName>
        <ecNumber evidence="3">3.5.1.4</ecNumber>
    </recommendedName>
</protein>
<dbReference type="Pfam" id="PF01425">
    <property type="entry name" value="Amidase"/>
    <property type="match status" value="1"/>
</dbReference>
<evidence type="ECO:0000256" key="3">
    <source>
        <dbReference type="ARBA" id="ARBA00012922"/>
    </source>
</evidence>
<evidence type="ECO:0000313" key="9">
    <source>
        <dbReference type="Proteomes" id="UP000311382"/>
    </source>
</evidence>
<evidence type="ECO:0000256" key="5">
    <source>
        <dbReference type="PIRSR" id="PIRSR001221-1"/>
    </source>
</evidence>
<comment type="catalytic activity">
    <reaction evidence="1">
        <text>a monocarboxylic acid amide + H2O = a monocarboxylate + NH4(+)</text>
        <dbReference type="Rhea" id="RHEA:12020"/>
        <dbReference type="ChEBI" id="CHEBI:15377"/>
        <dbReference type="ChEBI" id="CHEBI:28938"/>
        <dbReference type="ChEBI" id="CHEBI:35757"/>
        <dbReference type="ChEBI" id="CHEBI:83628"/>
        <dbReference type="EC" id="3.5.1.4"/>
    </reaction>
</comment>
<dbReference type="PANTHER" id="PTHR46072">
    <property type="entry name" value="AMIDASE-RELATED-RELATED"/>
    <property type="match status" value="1"/>
</dbReference>
<dbReference type="SUPFAM" id="SSF75304">
    <property type="entry name" value="Amidase signature (AS) enzymes"/>
    <property type="match status" value="1"/>
</dbReference>
<dbReference type="InterPro" id="IPR023631">
    <property type="entry name" value="Amidase_dom"/>
</dbReference>
<feature type="active site" description="Charge relay system" evidence="5">
    <location>
        <position position="134"/>
    </location>
</feature>
<feature type="binding site" evidence="6">
    <location>
        <begin position="230"/>
        <end position="233"/>
    </location>
    <ligand>
        <name>substrate</name>
    </ligand>
</feature>
<dbReference type="PANTHER" id="PTHR46072:SF2">
    <property type="entry name" value="AMIDASE (EUROFUNG)"/>
    <property type="match status" value="1"/>
</dbReference>
<proteinExistence type="inferred from homology"/>
<evidence type="ECO:0000256" key="2">
    <source>
        <dbReference type="ARBA" id="ARBA00009199"/>
    </source>
</evidence>
<dbReference type="InterPro" id="IPR036928">
    <property type="entry name" value="AS_sf"/>
</dbReference>
<comment type="similarity">
    <text evidence="2">Belongs to the amidase family.</text>
</comment>
<accession>A0A5C5FMU9</accession>
<feature type="binding site" evidence="6">
    <location>
        <position position="209"/>
    </location>
    <ligand>
        <name>substrate</name>
    </ligand>
</feature>
<dbReference type="EMBL" id="SOZI01000188">
    <property type="protein sequence ID" value="TNY17609.1"/>
    <property type="molecule type" value="Genomic_DNA"/>
</dbReference>
<comment type="caution">
    <text evidence="8">The sequence shown here is derived from an EMBL/GenBank/DDBJ whole genome shotgun (WGS) entry which is preliminary data.</text>
</comment>
<evidence type="ECO:0000256" key="4">
    <source>
        <dbReference type="ARBA" id="ARBA00022801"/>
    </source>
</evidence>
<reference evidence="8 9" key="1">
    <citation type="submission" date="2019-03" db="EMBL/GenBank/DDBJ databases">
        <title>Rhodosporidium diobovatum UCD-FST 08-225 genome sequencing, assembly, and annotation.</title>
        <authorList>
            <person name="Fakankun I.U."/>
            <person name="Fristensky B."/>
            <person name="Levin D.B."/>
        </authorList>
    </citation>
    <scope>NUCLEOTIDE SEQUENCE [LARGE SCALE GENOMIC DNA]</scope>
    <source>
        <strain evidence="8 9">UCD-FST 08-225</strain>
    </source>
</reference>
<feature type="binding site" evidence="6">
    <location>
        <position position="183"/>
    </location>
    <ligand>
        <name>substrate</name>
    </ligand>
</feature>
<dbReference type="GO" id="GO:0004040">
    <property type="term" value="F:amidase activity"/>
    <property type="evidence" value="ECO:0007669"/>
    <property type="project" value="UniProtKB-EC"/>
</dbReference>
<keyword evidence="4" id="KW-0378">Hydrolase</keyword>
<keyword evidence="9" id="KW-1185">Reference proteome</keyword>
<evidence type="ECO:0000259" key="7">
    <source>
        <dbReference type="Pfam" id="PF01425"/>
    </source>
</evidence>
<name>A0A5C5FMU9_9BASI</name>
<sequence>MPSIEPTWHAVVEKEAARFARRVEASGVKVPVATTDALNVIKVPLEAGVLLPDELEITGSSIEGLLAKLSRGEWSAEQVTRAFCRRALLAHQLTNCLTNVFFERAVERAKLLDAEFARTGKPTGPLHGLPISLKNQVDVEGEQMDLCYVGWVGRVAKKNAVVVDCLLKQGAVLYCHTNMPQALMSGETVCNLHGRTVNPHNRALSAGGSSGGEGALIAMRGSILGVGSDIGGSVRIPCAFNGLYGLRPSYNRMPYGGSSNSMEGFEAVHSVLGPMTVSVDGLKVFFKAVLDAEPWRYDPVALHMPWSEPAYELAEHGGGKALCFGFNWHNGLAKPDPPFLRAMEKLKEALLAPGHIVVDYSPPDAATGATLLTSLFVADGGEDIKRECALSGEPVLGGVLVGMAPPPHLATYDYWQLCLERRKWVKGQLDAWEATKDMTGTGRPIDAVVAPPAPYPSFRHGDRQDIFYTGLCNICDYPSAVFPVTAVDPALDVKGEPHAFASAFDKLNYERYDPEVYRDAPVALQVYARKGEDEATIRFAEICAAALEASR</sequence>
<dbReference type="EC" id="3.5.1.4" evidence="3"/>
<gene>
    <name evidence="8" type="ORF">DMC30DRAFT_99502</name>
</gene>
<organism evidence="8 9">
    <name type="scientific">Rhodotorula diobovata</name>
    <dbReference type="NCBI Taxonomy" id="5288"/>
    <lineage>
        <taxon>Eukaryota</taxon>
        <taxon>Fungi</taxon>
        <taxon>Dikarya</taxon>
        <taxon>Basidiomycota</taxon>
        <taxon>Pucciniomycotina</taxon>
        <taxon>Microbotryomycetes</taxon>
        <taxon>Sporidiobolales</taxon>
        <taxon>Sporidiobolaceae</taxon>
        <taxon>Rhodotorula</taxon>
    </lineage>
</organism>
<dbReference type="STRING" id="5288.A0A5C5FMU9"/>
<feature type="domain" description="Amidase" evidence="7">
    <location>
        <begin position="79"/>
        <end position="536"/>
    </location>
</feature>
<dbReference type="Gene3D" id="3.90.1300.10">
    <property type="entry name" value="Amidase signature (AS) domain"/>
    <property type="match status" value="1"/>
</dbReference>
<dbReference type="AlphaFoldDB" id="A0A5C5FMU9"/>
<evidence type="ECO:0000256" key="1">
    <source>
        <dbReference type="ARBA" id="ARBA00001311"/>
    </source>
</evidence>
<dbReference type="OrthoDB" id="6428749at2759"/>
<dbReference type="PROSITE" id="PS00571">
    <property type="entry name" value="AMIDASES"/>
    <property type="match status" value="1"/>
</dbReference>
<evidence type="ECO:0000313" key="8">
    <source>
        <dbReference type="EMBL" id="TNY17609.1"/>
    </source>
</evidence>